<organism evidence="4 5">
    <name type="scientific">Viridothelium virens</name>
    <name type="common">Speckled blister lichen</name>
    <name type="synonym">Trypethelium virens</name>
    <dbReference type="NCBI Taxonomy" id="1048519"/>
    <lineage>
        <taxon>Eukaryota</taxon>
        <taxon>Fungi</taxon>
        <taxon>Dikarya</taxon>
        <taxon>Ascomycota</taxon>
        <taxon>Pezizomycotina</taxon>
        <taxon>Dothideomycetes</taxon>
        <taxon>Dothideomycetes incertae sedis</taxon>
        <taxon>Trypetheliales</taxon>
        <taxon>Trypetheliaceae</taxon>
        <taxon>Viridothelium</taxon>
    </lineage>
</organism>
<sequence>MTSLDLRILTFNCARALIDVSSFALLVLDPLFTHQSTPDIVVFSLQEIAPIAQSFLGGSYLQSYFGAFVDALNITAQTQGEHVYENIVAKNVGMTALMVFAKSDIVDRVRGIETGGAGVGMAEMGNKGAVGARIRWAGSGEEEDTYTTFVAAHLAPMEGAVQRRNEDWGNIVRNLVFTPERATSTSGTSVPGTAYDEQQPLLSHTDSSPSQHTIYTSSTTRSYLFLAGDLNYRTRDTPPDPNAYKSWPQPTSNRNAPYHFSKFLSSDQLTHEKDAGHTLHHLEEAPINFPPTYKYEHPFSSSSEPQETGSDGDDGSDDSNAPVITNDLQAAKNARFSKDPYATETWIWAKHRAPSWCDRILFFPSPALKVQKYAALPILSTSDHRPVALAASISVSAQDGTAAQEGEEMESPFPVNPLWKREREQARRREQVAGVVLYLATTNEGRMIAVAVAVGLFAGALALRRYLGYQVFL</sequence>
<dbReference type="Pfam" id="PF22669">
    <property type="entry name" value="Exo_endo_phos2"/>
    <property type="match status" value="2"/>
</dbReference>
<feature type="region of interest" description="Disordered" evidence="1">
    <location>
        <begin position="293"/>
        <end position="323"/>
    </location>
</feature>
<protein>
    <submittedName>
        <fullName evidence="4">DNase I-like protein</fullName>
    </submittedName>
</protein>
<dbReference type="Gene3D" id="3.60.10.10">
    <property type="entry name" value="Endonuclease/exonuclease/phosphatase"/>
    <property type="match status" value="1"/>
</dbReference>
<evidence type="ECO:0000313" key="4">
    <source>
        <dbReference type="EMBL" id="KAF2231807.1"/>
    </source>
</evidence>
<gene>
    <name evidence="4" type="ORF">EV356DRAFT_506431</name>
</gene>
<dbReference type="Proteomes" id="UP000800092">
    <property type="component" value="Unassembled WGS sequence"/>
</dbReference>
<dbReference type="EMBL" id="ML991822">
    <property type="protein sequence ID" value="KAF2231807.1"/>
    <property type="molecule type" value="Genomic_DNA"/>
</dbReference>
<dbReference type="InterPro" id="IPR036691">
    <property type="entry name" value="Endo/exonu/phosph_ase_sf"/>
</dbReference>
<dbReference type="PANTHER" id="PTHR11200">
    <property type="entry name" value="INOSITOL 5-PHOSPHATASE"/>
    <property type="match status" value="1"/>
</dbReference>
<evidence type="ECO:0000259" key="3">
    <source>
        <dbReference type="SMART" id="SM00128"/>
    </source>
</evidence>
<dbReference type="PANTHER" id="PTHR11200:SF286">
    <property type="entry name" value="5-PHOSPHATASE, PUTATIVE (AFU_ORTHOLOGUE AFUA_5G07600)-RELATED"/>
    <property type="match status" value="1"/>
</dbReference>
<reference evidence="4" key="1">
    <citation type="journal article" date="2020" name="Stud. Mycol.">
        <title>101 Dothideomycetes genomes: a test case for predicting lifestyles and emergence of pathogens.</title>
        <authorList>
            <person name="Haridas S."/>
            <person name="Albert R."/>
            <person name="Binder M."/>
            <person name="Bloem J."/>
            <person name="Labutti K."/>
            <person name="Salamov A."/>
            <person name="Andreopoulos B."/>
            <person name="Baker S."/>
            <person name="Barry K."/>
            <person name="Bills G."/>
            <person name="Bluhm B."/>
            <person name="Cannon C."/>
            <person name="Castanera R."/>
            <person name="Culley D."/>
            <person name="Daum C."/>
            <person name="Ezra D."/>
            <person name="Gonzalez J."/>
            <person name="Henrissat B."/>
            <person name="Kuo A."/>
            <person name="Liang C."/>
            <person name="Lipzen A."/>
            <person name="Lutzoni F."/>
            <person name="Magnuson J."/>
            <person name="Mondo S."/>
            <person name="Nolan M."/>
            <person name="Ohm R."/>
            <person name="Pangilinan J."/>
            <person name="Park H.-J."/>
            <person name="Ramirez L."/>
            <person name="Alfaro M."/>
            <person name="Sun H."/>
            <person name="Tritt A."/>
            <person name="Yoshinaga Y."/>
            <person name="Zwiers L.-H."/>
            <person name="Turgeon B."/>
            <person name="Goodwin S."/>
            <person name="Spatafora J."/>
            <person name="Crous P."/>
            <person name="Grigoriev I."/>
        </authorList>
    </citation>
    <scope>NUCLEOTIDE SEQUENCE</scope>
    <source>
        <strain evidence="4">Tuck. ex Michener</strain>
    </source>
</reference>
<feature type="region of interest" description="Disordered" evidence="1">
    <location>
        <begin position="234"/>
        <end position="253"/>
    </location>
</feature>
<feature type="domain" description="Inositol polyphosphate-related phosphatase" evidence="3">
    <location>
        <begin position="2"/>
        <end position="399"/>
    </location>
</feature>
<keyword evidence="2" id="KW-0472">Membrane</keyword>
<proteinExistence type="predicted"/>
<feature type="compositionally biased region" description="Polar residues" evidence="1">
    <location>
        <begin position="200"/>
        <end position="215"/>
    </location>
</feature>
<name>A0A6A6H1R1_VIRVR</name>
<feature type="compositionally biased region" description="Polar residues" evidence="1">
    <location>
        <begin position="182"/>
        <end position="191"/>
    </location>
</feature>
<feature type="region of interest" description="Disordered" evidence="1">
    <location>
        <begin position="182"/>
        <end position="215"/>
    </location>
</feature>
<feature type="transmembrane region" description="Helical" evidence="2">
    <location>
        <begin position="447"/>
        <end position="467"/>
    </location>
</feature>
<dbReference type="GO" id="GO:0004439">
    <property type="term" value="F:phosphatidylinositol-4,5-bisphosphate 5-phosphatase activity"/>
    <property type="evidence" value="ECO:0007669"/>
    <property type="project" value="TreeGrafter"/>
</dbReference>
<dbReference type="SUPFAM" id="SSF56219">
    <property type="entry name" value="DNase I-like"/>
    <property type="match status" value="1"/>
</dbReference>
<evidence type="ECO:0000313" key="5">
    <source>
        <dbReference type="Proteomes" id="UP000800092"/>
    </source>
</evidence>
<dbReference type="OrthoDB" id="62798at2759"/>
<dbReference type="AlphaFoldDB" id="A0A6A6H1R1"/>
<dbReference type="InterPro" id="IPR000300">
    <property type="entry name" value="IPPc"/>
</dbReference>
<keyword evidence="5" id="KW-1185">Reference proteome</keyword>
<dbReference type="InterPro" id="IPR046985">
    <property type="entry name" value="IP5"/>
</dbReference>
<keyword evidence="2" id="KW-1133">Transmembrane helix</keyword>
<dbReference type="SMART" id="SM00128">
    <property type="entry name" value="IPPc"/>
    <property type="match status" value="1"/>
</dbReference>
<accession>A0A6A6H1R1</accession>
<feature type="compositionally biased region" description="Polar residues" evidence="1">
    <location>
        <begin position="299"/>
        <end position="308"/>
    </location>
</feature>
<dbReference type="GO" id="GO:0046856">
    <property type="term" value="P:phosphatidylinositol dephosphorylation"/>
    <property type="evidence" value="ECO:0007669"/>
    <property type="project" value="InterPro"/>
</dbReference>
<evidence type="ECO:0000256" key="2">
    <source>
        <dbReference type="SAM" id="Phobius"/>
    </source>
</evidence>
<evidence type="ECO:0000256" key="1">
    <source>
        <dbReference type="SAM" id="MobiDB-lite"/>
    </source>
</evidence>
<keyword evidence="2" id="KW-0812">Transmembrane</keyword>